<dbReference type="InterPro" id="IPR017853">
    <property type="entry name" value="GH"/>
</dbReference>
<dbReference type="GO" id="GO:0004553">
    <property type="term" value="F:hydrolase activity, hydrolyzing O-glycosyl compounds"/>
    <property type="evidence" value="ECO:0007669"/>
    <property type="project" value="InterPro"/>
</dbReference>
<dbReference type="EMBL" id="VULO01000004">
    <property type="protein sequence ID" value="MSS84036.1"/>
    <property type="molecule type" value="Genomic_DNA"/>
</dbReference>
<evidence type="ECO:0000256" key="3">
    <source>
        <dbReference type="SAM" id="Phobius"/>
    </source>
</evidence>
<proteinExistence type="inferred from homology"/>
<accession>A0A6N7W726</accession>
<dbReference type="InterPro" id="IPR050288">
    <property type="entry name" value="Cellulose_deg_GH3"/>
</dbReference>
<protein>
    <recommendedName>
        <fullName evidence="4">Glycoside hydrolase family 3 N-terminal domain-containing protein</fullName>
    </recommendedName>
</protein>
<dbReference type="GO" id="GO:0005975">
    <property type="term" value="P:carbohydrate metabolic process"/>
    <property type="evidence" value="ECO:0007669"/>
    <property type="project" value="InterPro"/>
</dbReference>
<dbReference type="Gene3D" id="3.20.20.300">
    <property type="entry name" value="Glycoside hydrolase, family 3, N-terminal domain"/>
    <property type="match status" value="1"/>
</dbReference>
<sequence>MQGILFTPNLEELVRIGGYSTKSVGSIQLPGTILKDGPAGFSATLTGGENGMAYPPAIVLASSWNSKLAHDFGTAIGEDSLQLGYAGWYAPSINIHRTPYSGRNFEYFSEDPILSGMMAAETVRGAQNKGVIVFVKHFAVNDQEVNRMGGAMMVDEQAIRELYLEPFELTVREGGARGMMASMNRLGPLWVGSNPGLMTEVLRNEWGFQGVVSTDQASFPVFGYQDLRQGLEAGTDLWLNTDAELWTIPEGEVDDSLLSNTKRAAHNVAYSVVNSNAMNGLEAGGKLVDVTPLWKIAANIATVVLGLGALLTMAFVTWRLVIQKRSRESVAIDATSK</sequence>
<comment type="caution">
    <text evidence="5">The sequence shown here is derived from an EMBL/GenBank/DDBJ whole genome shotgun (WGS) entry which is preliminary data.</text>
</comment>
<feature type="transmembrane region" description="Helical" evidence="3">
    <location>
        <begin position="296"/>
        <end position="318"/>
    </location>
</feature>
<keyword evidence="3" id="KW-0472">Membrane</keyword>
<feature type="domain" description="Glycoside hydrolase family 3 N-terminal" evidence="4">
    <location>
        <begin position="50"/>
        <end position="243"/>
    </location>
</feature>
<organism evidence="5 6">
    <name type="scientific">Scrofimicrobium canadense</name>
    <dbReference type="NCBI Taxonomy" id="2652290"/>
    <lineage>
        <taxon>Bacteria</taxon>
        <taxon>Bacillati</taxon>
        <taxon>Actinomycetota</taxon>
        <taxon>Actinomycetes</taxon>
        <taxon>Actinomycetales</taxon>
        <taxon>Actinomycetaceae</taxon>
        <taxon>Scrofimicrobium</taxon>
    </lineage>
</organism>
<evidence type="ECO:0000256" key="2">
    <source>
        <dbReference type="ARBA" id="ARBA00022801"/>
    </source>
</evidence>
<dbReference type="PANTHER" id="PTHR42715:SF10">
    <property type="entry name" value="BETA-GLUCOSIDASE"/>
    <property type="match status" value="1"/>
</dbReference>
<evidence type="ECO:0000313" key="5">
    <source>
        <dbReference type="EMBL" id="MSS84036.1"/>
    </source>
</evidence>
<dbReference type="PANTHER" id="PTHR42715">
    <property type="entry name" value="BETA-GLUCOSIDASE"/>
    <property type="match status" value="1"/>
</dbReference>
<evidence type="ECO:0000313" key="6">
    <source>
        <dbReference type="Proteomes" id="UP000470875"/>
    </source>
</evidence>
<keyword evidence="3" id="KW-1133">Transmembrane helix</keyword>
<dbReference type="InterPro" id="IPR001764">
    <property type="entry name" value="Glyco_hydro_3_N"/>
</dbReference>
<dbReference type="Pfam" id="PF00933">
    <property type="entry name" value="Glyco_hydro_3"/>
    <property type="match status" value="1"/>
</dbReference>
<dbReference type="AlphaFoldDB" id="A0A6N7W726"/>
<dbReference type="SUPFAM" id="SSF51445">
    <property type="entry name" value="(Trans)glycosidases"/>
    <property type="match status" value="1"/>
</dbReference>
<keyword evidence="2" id="KW-0378">Hydrolase</keyword>
<evidence type="ECO:0000259" key="4">
    <source>
        <dbReference type="Pfam" id="PF00933"/>
    </source>
</evidence>
<evidence type="ECO:0000256" key="1">
    <source>
        <dbReference type="ARBA" id="ARBA00005336"/>
    </source>
</evidence>
<gene>
    <name evidence="5" type="ORF">FYJ24_04500</name>
</gene>
<keyword evidence="3" id="KW-0812">Transmembrane</keyword>
<reference evidence="5 6" key="1">
    <citation type="submission" date="2019-08" db="EMBL/GenBank/DDBJ databases">
        <title>In-depth cultivation of the pig gut microbiome towards novel bacterial diversity and tailored functional studies.</title>
        <authorList>
            <person name="Wylensek D."/>
            <person name="Hitch T.C.A."/>
            <person name="Clavel T."/>
        </authorList>
    </citation>
    <scope>NUCLEOTIDE SEQUENCE [LARGE SCALE GENOMIC DNA]</scope>
    <source>
        <strain evidence="5 6">WB03_NA08</strain>
    </source>
</reference>
<dbReference type="InterPro" id="IPR036962">
    <property type="entry name" value="Glyco_hydro_3_N_sf"/>
</dbReference>
<name>A0A6N7W726_9ACTO</name>
<comment type="similarity">
    <text evidence="1">Belongs to the glycosyl hydrolase 3 family.</text>
</comment>
<dbReference type="Proteomes" id="UP000470875">
    <property type="component" value="Unassembled WGS sequence"/>
</dbReference>
<dbReference type="PRINTS" id="PR00133">
    <property type="entry name" value="GLHYDRLASE3"/>
</dbReference>
<keyword evidence="6" id="KW-1185">Reference proteome</keyword>